<evidence type="ECO:0000259" key="4">
    <source>
        <dbReference type="Pfam" id="PF17479"/>
    </source>
</evidence>
<organism evidence="5 6">
    <name type="scientific">Salibacterium salarium</name>
    <dbReference type="NCBI Taxonomy" id="284579"/>
    <lineage>
        <taxon>Bacteria</taxon>
        <taxon>Bacillati</taxon>
        <taxon>Bacillota</taxon>
        <taxon>Bacilli</taxon>
        <taxon>Bacillales</taxon>
        <taxon>Bacillaceae</taxon>
    </lineage>
</organism>
<feature type="domain" description="DUF3048" evidence="3">
    <location>
        <begin position="75"/>
        <end position="215"/>
    </location>
</feature>
<evidence type="ECO:0000313" key="6">
    <source>
        <dbReference type="Proteomes" id="UP000275076"/>
    </source>
</evidence>
<dbReference type="InterPro" id="IPR023158">
    <property type="entry name" value="YerB-like_sf"/>
</dbReference>
<protein>
    <submittedName>
        <fullName evidence="5">DUF3048 domain-containing protein</fullName>
    </submittedName>
</protein>
<dbReference type="PROSITE" id="PS51257">
    <property type="entry name" value="PROKAR_LIPOPROTEIN"/>
    <property type="match status" value="1"/>
</dbReference>
<dbReference type="AlphaFoldDB" id="A0A3R9QN10"/>
<dbReference type="Pfam" id="PF11258">
    <property type="entry name" value="DUF3048"/>
    <property type="match status" value="1"/>
</dbReference>
<evidence type="ECO:0000313" key="5">
    <source>
        <dbReference type="EMBL" id="RSL33883.1"/>
    </source>
</evidence>
<dbReference type="InterPro" id="IPR035328">
    <property type="entry name" value="DUF3048_C"/>
</dbReference>
<evidence type="ECO:0000259" key="3">
    <source>
        <dbReference type="Pfam" id="PF11258"/>
    </source>
</evidence>
<name>A0A3R9QN10_9BACI</name>
<dbReference type="InterPro" id="IPR021416">
    <property type="entry name" value="DUF3048_N"/>
</dbReference>
<dbReference type="Gene3D" id="3.50.90.10">
    <property type="entry name" value="YerB-like"/>
    <property type="match status" value="1"/>
</dbReference>
<dbReference type="Pfam" id="PF17479">
    <property type="entry name" value="DUF3048_C"/>
    <property type="match status" value="1"/>
</dbReference>
<keyword evidence="6" id="KW-1185">Reference proteome</keyword>
<evidence type="ECO:0000256" key="1">
    <source>
        <dbReference type="SAM" id="MobiDB-lite"/>
    </source>
</evidence>
<dbReference type="EMBL" id="RBVX01000005">
    <property type="protein sequence ID" value="RSL33883.1"/>
    <property type="molecule type" value="Genomic_DNA"/>
</dbReference>
<accession>A0A3R9QN10</accession>
<reference evidence="5 6" key="1">
    <citation type="submission" date="2018-10" db="EMBL/GenBank/DDBJ databases">
        <title>Draft genome sequence of Bacillus salarius IM0101, isolated from a hypersaline soil in Inner Mongolia, China.</title>
        <authorList>
            <person name="Yamprayoonswat W."/>
            <person name="Boonvisut S."/>
            <person name="Jumpathong W."/>
            <person name="Sittihan S."/>
            <person name="Ruangsuj P."/>
            <person name="Wanthongcharoen S."/>
            <person name="Thongpramul N."/>
            <person name="Pimmason S."/>
            <person name="Yu B."/>
            <person name="Yasawong M."/>
        </authorList>
    </citation>
    <scope>NUCLEOTIDE SEQUENCE [LARGE SCALE GENOMIC DNA]</scope>
    <source>
        <strain evidence="5 6">IM0101</strain>
    </source>
</reference>
<feature type="compositionally biased region" description="Acidic residues" evidence="1">
    <location>
        <begin position="48"/>
        <end position="73"/>
    </location>
</feature>
<gene>
    <name evidence="5" type="ORF">D7Z54_07100</name>
</gene>
<proteinExistence type="predicted"/>
<dbReference type="OrthoDB" id="9779102at2"/>
<sequence length="367" mass="40632">MKKLALISCSLCVFWLSACSGGEENTSSSTESEETVEESKEAQAESETLPEQDDSEETEESTETEEPEYDDTEPLTGEGTNDISPYRPMAVMVNNHPLARPQTGLSDADIVYEVLTEGDTTRFLAVFQSEQPDEIGPVRSSRGYFIDLAEGYDSLYVTHGWSPEAKQMLRSGSVPFLNGLFHDGTLFKRSTERQAPHDSYISFDDAMEGLTNKGYEVEREVNGNSFEEGGFSSAASSQADEVDIWYRDKYVVQFTYDEDDQVYERSSDNEETIDKSTNEQVAVKNVFVVEAPHRVVDDKGRRQINLSTGGEGLLLQNGEALTVQWKNEGGRLLPMKDGEEIPFAPGKTWINVVPSSSGITGSVQGIE</sequence>
<dbReference type="RefSeq" id="WP_125555155.1">
    <property type="nucleotide sequence ID" value="NZ_RBVX01000005.1"/>
</dbReference>
<comment type="caution">
    <text evidence="5">The sequence shown here is derived from an EMBL/GenBank/DDBJ whole genome shotgun (WGS) entry which is preliminary data.</text>
</comment>
<feature type="domain" description="DUF3048" evidence="4">
    <location>
        <begin position="244"/>
        <end position="350"/>
    </location>
</feature>
<feature type="chain" id="PRO_5039716952" evidence="2">
    <location>
        <begin position="21"/>
        <end position="367"/>
    </location>
</feature>
<dbReference type="SUPFAM" id="SSF159774">
    <property type="entry name" value="YerB-like"/>
    <property type="match status" value="1"/>
</dbReference>
<keyword evidence="2" id="KW-0732">Signal</keyword>
<dbReference type="Proteomes" id="UP000275076">
    <property type="component" value="Unassembled WGS sequence"/>
</dbReference>
<feature type="signal peptide" evidence="2">
    <location>
        <begin position="1"/>
        <end position="20"/>
    </location>
</feature>
<evidence type="ECO:0000256" key="2">
    <source>
        <dbReference type="SAM" id="SignalP"/>
    </source>
</evidence>
<feature type="region of interest" description="Disordered" evidence="1">
    <location>
        <begin position="21"/>
        <end position="86"/>
    </location>
</feature>